<dbReference type="RefSeq" id="WP_091498072.1">
    <property type="nucleotide sequence ID" value="NZ_FODJ01000007.1"/>
</dbReference>
<feature type="transmembrane region" description="Helical" evidence="1">
    <location>
        <begin position="330"/>
        <end position="351"/>
    </location>
</feature>
<proteinExistence type="predicted"/>
<dbReference type="EMBL" id="FODJ01000007">
    <property type="protein sequence ID" value="SEO44403.1"/>
    <property type="molecule type" value="Genomic_DNA"/>
</dbReference>
<feature type="transmembrane region" description="Helical" evidence="1">
    <location>
        <begin position="167"/>
        <end position="186"/>
    </location>
</feature>
<keyword evidence="1" id="KW-0472">Membrane</keyword>
<feature type="transmembrane region" description="Helical" evidence="1">
    <location>
        <begin position="236"/>
        <end position="258"/>
    </location>
</feature>
<gene>
    <name evidence="2" type="ORF">SAMN04488134_107157</name>
</gene>
<evidence type="ECO:0000313" key="3">
    <source>
        <dbReference type="Proteomes" id="UP000199300"/>
    </source>
</evidence>
<feature type="transmembrane region" description="Helical" evidence="1">
    <location>
        <begin position="270"/>
        <end position="291"/>
    </location>
</feature>
<reference evidence="2 3" key="1">
    <citation type="submission" date="2016-10" db="EMBL/GenBank/DDBJ databases">
        <authorList>
            <person name="de Groot N.N."/>
        </authorList>
    </citation>
    <scope>NUCLEOTIDE SEQUENCE [LARGE SCALE GENOMIC DNA]</scope>
    <source>
        <strain evidence="2 3">CGMCC 1.10434</strain>
    </source>
</reference>
<dbReference type="PANTHER" id="PTHR40089">
    <property type="entry name" value="ETHANOLAMINE UTILIZATION PROTEIN EUTH"/>
    <property type="match status" value="1"/>
</dbReference>
<dbReference type="GO" id="GO:0005886">
    <property type="term" value="C:plasma membrane"/>
    <property type="evidence" value="ECO:0007669"/>
    <property type="project" value="TreeGrafter"/>
</dbReference>
<dbReference type="Pfam" id="PF04346">
    <property type="entry name" value="EutH"/>
    <property type="match status" value="1"/>
</dbReference>
<feature type="transmembrane region" description="Helical" evidence="1">
    <location>
        <begin position="39"/>
        <end position="64"/>
    </location>
</feature>
<organism evidence="2 3">
    <name type="scientific">Amphibacillus marinus</name>
    <dbReference type="NCBI Taxonomy" id="872970"/>
    <lineage>
        <taxon>Bacteria</taxon>
        <taxon>Bacillati</taxon>
        <taxon>Bacillota</taxon>
        <taxon>Bacilli</taxon>
        <taxon>Bacillales</taxon>
        <taxon>Bacillaceae</taxon>
        <taxon>Amphibacillus</taxon>
    </lineage>
</organism>
<dbReference type="OrthoDB" id="9778282at2"/>
<evidence type="ECO:0000256" key="1">
    <source>
        <dbReference type="SAM" id="Phobius"/>
    </source>
</evidence>
<name>A0A1H8PS79_9BACI</name>
<feature type="transmembrane region" description="Helical" evidence="1">
    <location>
        <begin position="105"/>
        <end position="129"/>
    </location>
</feature>
<dbReference type="AlphaFoldDB" id="A0A1H8PS79"/>
<feature type="transmembrane region" description="Helical" evidence="1">
    <location>
        <begin position="303"/>
        <end position="323"/>
    </location>
</feature>
<dbReference type="GO" id="GO:0034228">
    <property type="term" value="F:ethanolamine transmembrane transporter activity"/>
    <property type="evidence" value="ECO:0007669"/>
    <property type="project" value="InterPro"/>
</dbReference>
<dbReference type="PIRSF" id="PIRSF019466">
    <property type="entry name" value="EutH"/>
    <property type="match status" value="1"/>
</dbReference>
<dbReference type="PANTHER" id="PTHR40089:SF1">
    <property type="entry name" value="ETHANOLAMINE PERMEASE EUTH-RELATED"/>
    <property type="match status" value="1"/>
</dbReference>
<keyword evidence="3" id="KW-1185">Reference proteome</keyword>
<keyword evidence="1" id="KW-0812">Transmembrane</keyword>
<sequence length="355" mass="37458">MNDLIMQLLAIFLVIGALDLSIGNRFGLGEAFKKGVFSMGPLALAMIGIITLSPIIAELLIPVITPIYTAIGADPASFANTLLAIDMGGYVLAESLALSPEGALFAWVFLGTMLGPTIVFTIPVALGIIEQEDHDIFAKGILIGLSTVPLGCFTGGLLAGFDLTFVLLNLIIPVLFSIIIIIGLYIRPRLLIKCFIGFGKVIMFIGVLGLALAGTELLTGVQLMKDLIPYGDGLRIVGTIAMVLAGAYPLVTFITKLLDKPLMRLSKHMAVDQAAVVGFISCFAHSIPAFVLVKDMTPRGKLVIMAFSVSGAFVIGGHLGFVAEVNPAMVVYMIAGKLVAGFSAALIAFFVRVTN</sequence>
<feature type="transmembrane region" description="Helical" evidence="1">
    <location>
        <begin position="198"/>
        <end position="224"/>
    </location>
</feature>
<accession>A0A1H8PS79</accession>
<feature type="transmembrane region" description="Helical" evidence="1">
    <location>
        <begin position="141"/>
        <end position="161"/>
    </location>
</feature>
<dbReference type="InterPro" id="IPR007441">
    <property type="entry name" value="EutH"/>
</dbReference>
<dbReference type="Proteomes" id="UP000199300">
    <property type="component" value="Unassembled WGS sequence"/>
</dbReference>
<dbReference type="NCBIfam" id="NF011667">
    <property type="entry name" value="PRK15086.1-3"/>
    <property type="match status" value="1"/>
</dbReference>
<evidence type="ECO:0000313" key="2">
    <source>
        <dbReference type="EMBL" id="SEO44403.1"/>
    </source>
</evidence>
<keyword evidence="1" id="KW-1133">Transmembrane helix</keyword>
<protein>
    <submittedName>
        <fullName evidence="2">Ethanolamine transporter</fullName>
    </submittedName>
</protein>